<dbReference type="EMBL" id="QJNS01000290">
    <property type="protein sequence ID" value="RYO80415.1"/>
    <property type="molecule type" value="Genomic_DNA"/>
</dbReference>
<reference evidence="4 5" key="1">
    <citation type="submission" date="2018-06" db="EMBL/GenBank/DDBJ databases">
        <title>Complete Genomes of Monosporascus.</title>
        <authorList>
            <person name="Robinson A.J."/>
            <person name="Natvig D.O."/>
        </authorList>
    </citation>
    <scope>NUCLEOTIDE SEQUENCE [LARGE SCALE GENOMIC DNA]</scope>
    <source>
        <strain evidence="4 5">CBS 609.92</strain>
    </source>
</reference>
<proteinExistence type="predicted"/>
<evidence type="ECO:0000256" key="1">
    <source>
        <dbReference type="ARBA" id="ARBA00022857"/>
    </source>
</evidence>
<comment type="caution">
    <text evidence="4">The sequence shown here is derived from an EMBL/GenBank/DDBJ whole genome shotgun (WGS) entry which is preliminary data.</text>
</comment>
<gene>
    <name evidence="4" type="ORF">DL762_007654</name>
</gene>
<dbReference type="Gene3D" id="3.90.25.10">
    <property type="entry name" value="UDP-galactose 4-epimerase, domain 1"/>
    <property type="match status" value="1"/>
</dbReference>
<evidence type="ECO:0000259" key="3">
    <source>
        <dbReference type="Pfam" id="PF05368"/>
    </source>
</evidence>
<protein>
    <recommendedName>
        <fullName evidence="3">NmrA-like domain-containing protein</fullName>
    </recommendedName>
</protein>
<dbReference type="InterPro" id="IPR051609">
    <property type="entry name" value="NmrA/Isoflavone_reductase-like"/>
</dbReference>
<dbReference type="PANTHER" id="PTHR47706:SF7">
    <property type="entry name" value="CIPA-LIKE, PUTATIVE (AFU_ORTHOLOGUE AFUA_1G01630)-RELATED"/>
    <property type="match status" value="1"/>
</dbReference>
<dbReference type="SUPFAM" id="SSF51735">
    <property type="entry name" value="NAD(P)-binding Rossmann-fold domains"/>
    <property type="match status" value="1"/>
</dbReference>
<dbReference type="InterPro" id="IPR008030">
    <property type="entry name" value="NmrA-like"/>
</dbReference>
<evidence type="ECO:0000313" key="4">
    <source>
        <dbReference type="EMBL" id="RYO80415.1"/>
    </source>
</evidence>
<name>A0ABY0GZD7_9PEZI</name>
<feature type="domain" description="NmrA-like" evidence="3">
    <location>
        <begin position="7"/>
        <end position="137"/>
    </location>
</feature>
<dbReference type="InterPro" id="IPR036291">
    <property type="entry name" value="NAD(P)-bd_dom_sf"/>
</dbReference>
<keyword evidence="1" id="KW-0521">NADP</keyword>
<accession>A0ABY0GZD7</accession>
<evidence type="ECO:0000256" key="2">
    <source>
        <dbReference type="ARBA" id="ARBA00023002"/>
    </source>
</evidence>
<keyword evidence="2" id="KW-0560">Oxidoreductase</keyword>
<dbReference type="Pfam" id="PF05368">
    <property type="entry name" value="NmrA"/>
    <property type="match status" value="1"/>
</dbReference>
<dbReference type="Gene3D" id="3.40.50.720">
    <property type="entry name" value="NAD(P)-binding Rossmann-like Domain"/>
    <property type="match status" value="1"/>
</dbReference>
<sequence length="307" mass="33080">MSNTKQTRNVTLVGGSGTVGAPILSALVATGHKVSVLSRPESTATFPSTVAVHKGTYDDEAFITRILQGQEVLILALNYGAVTAQGPLIRAAAAAGVAYVVPCEFGSDATHEPLVARLDLFSAKAPFRRLVEELGVSRWIGIVNNPWFEFCMRVGAFGLDLKGRAARVFGDGARKANFTTLRRVGESLAALLALPDVELAAYGNNWVYFSSFLISQRDLLESVKRVTETRDEDWTVTSEDAEDVIKAAQEEIANGNSMAGIRILFALLFSEGMGGDYSAKVIDYKKLGLEPEDLDEVMKGLVQEMGA</sequence>
<evidence type="ECO:0000313" key="5">
    <source>
        <dbReference type="Proteomes" id="UP000294003"/>
    </source>
</evidence>
<dbReference type="PANTHER" id="PTHR47706">
    <property type="entry name" value="NMRA-LIKE FAMILY PROTEIN"/>
    <property type="match status" value="1"/>
</dbReference>
<keyword evidence="5" id="KW-1185">Reference proteome</keyword>
<dbReference type="Proteomes" id="UP000294003">
    <property type="component" value="Unassembled WGS sequence"/>
</dbReference>
<organism evidence="4 5">
    <name type="scientific">Monosporascus cannonballus</name>
    <dbReference type="NCBI Taxonomy" id="155416"/>
    <lineage>
        <taxon>Eukaryota</taxon>
        <taxon>Fungi</taxon>
        <taxon>Dikarya</taxon>
        <taxon>Ascomycota</taxon>
        <taxon>Pezizomycotina</taxon>
        <taxon>Sordariomycetes</taxon>
        <taxon>Xylariomycetidae</taxon>
        <taxon>Xylariales</taxon>
        <taxon>Xylariales incertae sedis</taxon>
        <taxon>Monosporascus</taxon>
    </lineage>
</organism>